<gene>
    <name evidence="1" type="ORF">F4820DRAFT_421749</name>
</gene>
<comment type="caution">
    <text evidence="1">The sequence shown here is derived from an EMBL/GenBank/DDBJ whole genome shotgun (WGS) entry which is preliminary data.</text>
</comment>
<proteinExistence type="predicted"/>
<organism evidence="1 2">
    <name type="scientific">Hypoxylon rubiginosum</name>
    <dbReference type="NCBI Taxonomy" id="110542"/>
    <lineage>
        <taxon>Eukaryota</taxon>
        <taxon>Fungi</taxon>
        <taxon>Dikarya</taxon>
        <taxon>Ascomycota</taxon>
        <taxon>Pezizomycotina</taxon>
        <taxon>Sordariomycetes</taxon>
        <taxon>Xylariomycetidae</taxon>
        <taxon>Xylariales</taxon>
        <taxon>Hypoxylaceae</taxon>
        <taxon>Hypoxylon</taxon>
    </lineage>
</organism>
<keyword evidence="2" id="KW-1185">Reference proteome</keyword>
<protein>
    <submittedName>
        <fullName evidence="1">D-aminoacylase</fullName>
    </submittedName>
</protein>
<evidence type="ECO:0000313" key="1">
    <source>
        <dbReference type="EMBL" id="KAI4865091.1"/>
    </source>
</evidence>
<accession>A0ACB9Z156</accession>
<name>A0ACB9Z156_9PEZI</name>
<reference evidence="1 2" key="1">
    <citation type="journal article" date="2022" name="New Phytol.">
        <title>Ecological generalism drives hyperdiversity of secondary metabolite gene clusters in xylarialean endophytes.</title>
        <authorList>
            <person name="Franco M.E.E."/>
            <person name="Wisecaver J.H."/>
            <person name="Arnold A.E."/>
            <person name="Ju Y.M."/>
            <person name="Slot J.C."/>
            <person name="Ahrendt S."/>
            <person name="Moore L.P."/>
            <person name="Eastman K.E."/>
            <person name="Scott K."/>
            <person name="Konkel Z."/>
            <person name="Mondo S.J."/>
            <person name="Kuo A."/>
            <person name="Hayes R.D."/>
            <person name="Haridas S."/>
            <person name="Andreopoulos B."/>
            <person name="Riley R."/>
            <person name="LaButti K."/>
            <person name="Pangilinan J."/>
            <person name="Lipzen A."/>
            <person name="Amirebrahimi M."/>
            <person name="Yan J."/>
            <person name="Adam C."/>
            <person name="Keymanesh K."/>
            <person name="Ng V."/>
            <person name="Louie K."/>
            <person name="Northen T."/>
            <person name="Drula E."/>
            <person name="Henrissat B."/>
            <person name="Hsieh H.M."/>
            <person name="Youens-Clark K."/>
            <person name="Lutzoni F."/>
            <person name="Miadlikowska J."/>
            <person name="Eastwood D.C."/>
            <person name="Hamelin R.C."/>
            <person name="Grigoriev I.V."/>
            <person name="U'Ren J.M."/>
        </authorList>
    </citation>
    <scope>NUCLEOTIDE SEQUENCE [LARGE SCALE GENOMIC DNA]</scope>
    <source>
        <strain evidence="1 2">CBS 119005</strain>
    </source>
</reference>
<sequence length="415" mass="44826">MVSLDEFLVEATTAGPGLQRRLPGCVLAAYKDGATHYKSFGTKSLNPNSLCFNEPLSIDTCMWVASCTKLMTAIAALQCVEKGLLNLDDDISTVLPEWKEREVLLGFDEATGSPLLEKAEGKISLRMLLTHSSGLGYTFMEPQLARYIKYKTERGWKIESELLCPNDPVPLLFNPGTSWKYGIGSDWAGKMVERVTGLSLGDFMYQNIWQPLGMTLTSFRLLERPDIQARQADLSVRGAGGAVFPHPAPFMPVDTPTDHGGGGVYSCPRDFIKVLVACVTSDPKLLTPASYDLLCEPSLSAESAANLNETRKAMYAAADAAVEAMGLRMPIPAPTHMSWAPGGMVVAKDVPGGRKAGSISWGGLPNLSWVVDRASGVALLYASQLLPPGDKLTAQVVRQLEAEVYSGKFFEGKLG</sequence>
<dbReference type="EMBL" id="MU393477">
    <property type="protein sequence ID" value="KAI4865091.1"/>
    <property type="molecule type" value="Genomic_DNA"/>
</dbReference>
<evidence type="ECO:0000313" key="2">
    <source>
        <dbReference type="Proteomes" id="UP001497700"/>
    </source>
</evidence>
<dbReference type="Proteomes" id="UP001497700">
    <property type="component" value="Unassembled WGS sequence"/>
</dbReference>